<dbReference type="GO" id="GO:0005856">
    <property type="term" value="C:cytoskeleton"/>
    <property type="evidence" value="ECO:0007669"/>
    <property type="project" value="TreeGrafter"/>
</dbReference>
<accession>A0A2T7PFN9</accession>
<evidence type="ECO:0000256" key="12">
    <source>
        <dbReference type="PROSITE-ProRule" id="PRU10141"/>
    </source>
</evidence>
<dbReference type="InterPro" id="IPR011009">
    <property type="entry name" value="Kinase-like_dom_sf"/>
</dbReference>
<evidence type="ECO:0000256" key="11">
    <source>
        <dbReference type="ARBA" id="ARBA00051680"/>
    </source>
</evidence>
<feature type="compositionally biased region" description="Basic and acidic residues" evidence="13">
    <location>
        <begin position="605"/>
        <end position="623"/>
    </location>
</feature>
<evidence type="ECO:0000256" key="4">
    <source>
        <dbReference type="ARBA" id="ARBA00022553"/>
    </source>
</evidence>
<keyword evidence="7" id="KW-0418">Kinase</keyword>
<proteinExistence type="inferred from homology"/>
<reference evidence="15 16" key="1">
    <citation type="submission" date="2018-04" db="EMBL/GenBank/DDBJ databases">
        <title>The genome of golden apple snail Pomacea canaliculata provides insight into stress tolerance and invasive adaptation.</title>
        <authorList>
            <person name="Liu C."/>
            <person name="Liu B."/>
            <person name="Ren Y."/>
            <person name="Zhang Y."/>
            <person name="Wang H."/>
            <person name="Li S."/>
            <person name="Jiang F."/>
            <person name="Yin L."/>
            <person name="Zhang G."/>
            <person name="Qian W."/>
            <person name="Fan W."/>
        </authorList>
    </citation>
    <scope>NUCLEOTIDE SEQUENCE [LARGE SCALE GENOMIC DNA]</scope>
    <source>
        <strain evidence="15">SZHN2017</strain>
        <tissue evidence="15">Muscle</tissue>
    </source>
</reference>
<dbReference type="Proteomes" id="UP000245119">
    <property type="component" value="Linkage Group LG4"/>
</dbReference>
<dbReference type="GO" id="GO:0004674">
    <property type="term" value="F:protein serine/threonine kinase activity"/>
    <property type="evidence" value="ECO:0007669"/>
    <property type="project" value="UniProtKB-KW"/>
</dbReference>
<gene>
    <name evidence="15" type="ORF">C0Q70_07653</name>
</gene>
<keyword evidence="8 12" id="KW-0067">ATP-binding</keyword>
<sequence>MTRGLVFLLPPCVGHASRGRFDLELRCLQPSRTEDNNKQACSLRQGEESSTFGNLHKAQRVAAVEGLYGNQAGANNSSKQQTSTGKPKHLHQNHLAYITDNKLLSTATSTTLPHLNPGEGAGRHIHGKYHQDHGELQGAATLPHLHPSDSVTNTSGIHSSSSYTAVPSGLHSDRSRKEDNSHRSHVTPSDALRLYRGKMSAYEQTEILDFPEVYFLGLEAKKIDATPGAASNNGYDDDSGSYIKVLHDHLAYRYEVLEVLGKGSFGQVVKCYDHKTDLLVAVKIIRNKKRFHHQALVEVKLLDSLRRKDKDNQFNIIHMIEYFYFRSHLCITFELLGINLYELIKKNNFQGFTITLIRRFAFSLLQCLKLLQREKIIHCDLKPENILLRQKGQSTIKVIDFGSSCYEHQRVYTYIQSRFYRSPEVILGLPYSMPIDMWSLGCILAELYTGYPLYPGENEVEQLACIMEILGMPPSSLLDQATRRRLFFDSKGNPRCLTNSKGKKRRVASKDLQQAIKTSDANFLDFVRRCLEWDPNLRMTPEEALQHEWIKEAWGSRRDRVSRALNKRSSAQSPDSLFLHPGHPHHQYGAAGQVDPFKAPTQLPGKDKLRSDDWKVSMKERKSANYKTLRQREPPVGASAETVEDGETDAGASDKGGKKLSETAQPVVDQIDELNPAGGADGKSGVDFQSQEAEGASGEVDTFFPPIFK</sequence>
<feature type="binding site" evidence="12">
    <location>
        <position position="283"/>
    </location>
    <ligand>
        <name>ATP</name>
        <dbReference type="ChEBI" id="CHEBI:30616"/>
    </ligand>
</feature>
<feature type="region of interest" description="Disordered" evidence="13">
    <location>
        <begin position="140"/>
        <end position="187"/>
    </location>
</feature>
<dbReference type="FunFam" id="3.30.200.20:FF:000127">
    <property type="entry name" value="Putative dual specificity tyrosine-phosphorylation-regulated kinase 2"/>
    <property type="match status" value="1"/>
</dbReference>
<dbReference type="PROSITE" id="PS00108">
    <property type="entry name" value="PROTEIN_KINASE_ST"/>
    <property type="match status" value="1"/>
</dbReference>
<keyword evidence="5" id="KW-0808">Transferase</keyword>
<dbReference type="STRING" id="400727.A0A2T7PFN9"/>
<evidence type="ECO:0000256" key="10">
    <source>
        <dbReference type="ARBA" id="ARBA00049308"/>
    </source>
</evidence>
<evidence type="ECO:0000259" key="14">
    <source>
        <dbReference type="PROSITE" id="PS50011"/>
    </source>
</evidence>
<dbReference type="AlphaFoldDB" id="A0A2T7PFN9"/>
<dbReference type="GO" id="GO:0005524">
    <property type="term" value="F:ATP binding"/>
    <property type="evidence" value="ECO:0007669"/>
    <property type="project" value="UniProtKB-UniRule"/>
</dbReference>
<feature type="region of interest" description="Disordered" evidence="13">
    <location>
        <begin position="561"/>
        <end position="709"/>
    </location>
</feature>
<evidence type="ECO:0000313" key="16">
    <source>
        <dbReference type="Proteomes" id="UP000245119"/>
    </source>
</evidence>
<feature type="compositionally biased region" description="Polar residues" evidence="13">
    <location>
        <begin position="72"/>
        <end position="85"/>
    </location>
</feature>
<dbReference type="InterPro" id="IPR008271">
    <property type="entry name" value="Ser/Thr_kinase_AS"/>
</dbReference>
<dbReference type="InterPro" id="IPR042521">
    <property type="entry name" value="DYRK"/>
</dbReference>
<dbReference type="PANTHER" id="PTHR24058:SF22">
    <property type="entry name" value="DUAL SPECIFICITY TYROSINE-PHOSPHORYLATION-REGULATED KINASE 4"/>
    <property type="match status" value="1"/>
</dbReference>
<dbReference type="OrthoDB" id="9332038at2759"/>
<comment type="caution">
    <text evidence="15">The sequence shown here is derived from an EMBL/GenBank/DDBJ whole genome shotgun (WGS) entry which is preliminary data.</text>
</comment>
<feature type="region of interest" description="Disordered" evidence="13">
    <location>
        <begin position="70"/>
        <end position="89"/>
    </location>
</feature>
<evidence type="ECO:0000256" key="6">
    <source>
        <dbReference type="ARBA" id="ARBA00022741"/>
    </source>
</evidence>
<feature type="compositionally biased region" description="Polar residues" evidence="13">
    <location>
        <begin position="149"/>
        <end position="165"/>
    </location>
</feature>
<dbReference type="SMART" id="SM00220">
    <property type="entry name" value="S_TKc"/>
    <property type="match status" value="1"/>
</dbReference>
<dbReference type="InterPro" id="IPR050494">
    <property type="entry name" value="Ser_Thr_dual-spec_kinase"/>
</dbReference>
<dbReference type="EMBL" id="PZQS01000004">
    <property type="protein sequence ID" value="PVD32221.1"/>
    <property type="molecule type" value="Genomic_DNA"/>
</dbReference>
<comment type="similarity">
    <text evidence="1">Belongs to the protein kinase superfamily. CMGC Ser/Thr protein kinase family. MNB/DYRK subfamily.</text>
</comment>
<keyword evidence="16" id="KW-1185">Reference proteome</keyword>
<dbReference type="SUPFAM" id="SSF56112">
    <property type="entry name" value="Protein kinase-like (PK-like)"/>
    <property type="match status" value="1"/>
</dbReference>
<evidence type="ECO:0000256" key="3">
    <source>
        <dbReference type="ARBA" id="ARBA00022527"/>
    </source>
</evidence>
<comment type="catalytic activity">
    <reaction evidence="9">
        <text>L-seryl-[protein] + ATP = O-phospho-L-seryl-[protein] + ADP + H(+)</text>
        <dbReference type="Rhea" id="RHEA:17989"/>
        <dbReference type="Rhea" id="RHEA-COMP:9863"/>
        <dbReference type="Rhea" id="RHEA-COMP:11604"/>
        <dbReference type="ChEBI" id="CHEBI:15378"/>
        <dbReference type="ChEBI" id="CHEBI:29999"/>
        <dbReference type="ChEBI" id="CHEBI:30616"/>
        <dbReference type="ChEBI" id="CHEBI:83421"/>
        <dbReference type="ChEBI" id="CHEBI:456216"/>
        <dbReference type="EC" id="2.7.12.1"/>
    </reaction>
</comment>
<keyword evidence="3" id="KW-0723">Serine/threonine-protein kinase</keyword>
<dbReference type="PANTHER" id="PTHR24058">
    <property type="entry name" value="DUAL SPECIFICITY PROTEIN KINASE"/>
    <property type="match status" value="1"/>
</dbReference>
<evidence type="ECO:0000256" key="1">
    <source>
        <dbReference type="ARBA" id="ARBA00008867"/>
    </source>
</evidence>
<dbReference type="InterPro" id="IPR017441">
    <property type="entry name" value="Protein_kinase_ATP_BS"/>
</dbReference>
<dbReference type="FunFam" id="1.10.510.10:FF:000112">
    <property type="entry name" value="Putative dual specificity tyrosine-phosphorylation-regulated kinase 2"/>
    <property type="match status" value="1"/>
</dbReference>
<name>A0A2T7PFN9_POMCA</name>
<dbReference type="Gene3D" id="1.10.510.10">
    <property type="entry name" value="Transferase(Phosphotransferase) domain 1"/>
    <property type="match status" value="1"/>
</dbReference>
<dbReference type="InterPro" id="IPR000719">
    <property type="entry name" value="Prot_kinase_dom"/>
</dbReference>
<evidence type="ECO:0000256" key="9">
    <source>
        <dbReference type="ARBA" id="ARBA00049003"/>
    </source>
</evidence>
<dbReference type="EC" id="2.7.12.1" evidence="2"/>
<evidence type="ECO:0000256" key="5">
    <source>
        <dbReference type="ARBA" id="ARBA00022679"/>
    </source>
</evidence>
<dbReference type="Pfam" id="PF00069">
    <property type="entry name" value="Pkinase"/>
    <property type="match status" value="1"/>
</dbReference>
<dbReference type="Gene3D" id="3.30.10.30">
    <property type="entry name" value="DYRK"/>
    <property type="match status" value="1"/>
</dbReference>
<evidence type="ECO:0000313" key="15">
    <source>
        <dbReference type="EMBL" id="PVD32221.1"/>
    </source>
</evidence>
<dbReference type="GO" id="GO:0005737">
    <property type="term" value="C:cytoplasm"/>
    <property type="evidence" value="ECO:0007669"/>
    <property type="project" value="TreeGrafter"/>
</dbReference>
<keyword evidence="4" id="KW-0597">Phosphoprotein</keyword>
<dbReference type="CDD" id="cd14225">
    <property type="entry name" value="PKc_DYRK4"/>
    <property type="match status" value="1"/>
</dbReference>
<comment type="catalytic activity">
    <reaction evidence="10">
        <text>L-threonyl-[protein] + ATP = O-phospho-L-threonyl-[protein] + ADP + H(+)</text>
        <dbReference type="Rhea" id="RHEA:46608"/>
        <dbReference type="Rhea" id="RHEA-COMP:11060"/>
        <dbReference type="Rhea" id="RHEA-COMP:11605"/>
        <dbReference type="ChEBI" id="CHEBI:15378"/>
        <dbReference type="ChEBI" id="CHEBI:30013"/>
        <dbReference type="ChEBI" id="CHEBI:30616"/>
        <dbReference type="ChEBI" id="CHEBI:61977"/>
        <dbReference type="ChEBI" id="CHEBI:456216"/>
        <dbReference type="EC" id="2.7.12.1"/>
    </reaction>
</comment>
<evidence type="ECO:0000256" key="8">
    <source>
        <dbReference type="ARBA" id="ARBA00022840"/>
    </source>
</evidence>
<evidence type="ECO:0000256" key="7">
    <source>
        <dbReference type="ARBA" id="ARBA00022777"/>
    </source>
</evidence>
<evidence type="ECO:0000256" key="13">
    <source>
        <dbReference type="SAM" id="MobiDB-lite"/>
    </source>
</evidence>
<dbReference type="PROSITE" id="PS50011">
    <property type="entry name" value="PROTEIN_KINASE_DOM"/>
    <property type="match status" value="1"/>
</dbReference>
<feature type="domain" description="Protein kinase" evidence="14">
    <location>
        <begin position="254"/>
        <end position="550"/>
    </location>
</feature>
<protein>
    <recommendedName>
        <fullName evidence="2">dual-specificity kinase</fullName>
        <ecNumber evidence="2">2.7.12.1</ecNumber>
    </recommendedName>
</protein>
<dbReference type="GO" id="GO:0005634">
    <property type="term" value="C:nucleus"/>
    <property type="evidence" value="ECO:0007669"/>
    <property type="project" value="TreeGrafter"/>
</dbReference>
<evidence type="ECO:0000256" key="2">
    <source>
        <dbReference type="ARBA" id="ARBA00013203"/>
    </source>
</evidence>
<comment type="catalytic activity">
    <reaction evidence="11">
        <text>L-tyrosyl-[protein] + ATP = O-phospho-L-tyrosyl-[protein] + ADP + H(+)</text>
        <dbReference type="Rhea" id="RHEA:10596"/>
        <dbReference type="Rhea" id="RHEA-COMP:10136"/>
        <dbReference type="Rhea" id="RHEA-COMP:20101"/>
        <dbReference type="ChEBI" id="CHEBI:15378"/>
        <dbReference type="ChEBI" id="CHEBI:30616"/>
        <dbReference type="ChEBI" id="CHEBI:46858"/>
        <dbReference type="ChEBI" id="CHEBI:61978"/>
        <dbReference type="ChEBI" id="CHEBI:456216"/>
        <dbReference type="EC" id="2.7.12.1"/>
    </reaction>
</comment>
<dbReference type="PROSITE" id="PS00107">
    <property type="entry name" value="PROTEIN_KINASE_ATP"/>
    <property type="match status" value="1"/>
</dbReference>
<dbReference type="GO" id="GO:0004712">
    <property type="term" value="F:protein serine/threonine/tyrosine kinase activity"/>
    <property type="evidence" value="ECO:0007669"/>
    <property type="project" value="UniProtKB-EC"/>
</dbReference>
<feature type="compositionally biased region" description="Basic and acidic residues" evidence="13">
    <location>
        <begin position="171"/>
        <end position="182"/>
    </location>
</feature>
<dbReference type="Gene3D" id="3.30.200.20">
    <property type="entry name" value="Phosphorylase Kinase, domain 1"/>
    <property type="match status" value="1"/>
</dbReference>
<keyword evidence="6 12" id="KW-0547">Nucleotide-binding</keyword>
<organism evidence="15 16">
    <name type="scientific">Pomacea canaliculata</name>
    <name type="common">Golden apple snail</name>
    <dbReference type="NCBI Taxonomy" id="400727"/>
    <lineage>
        <taxon>Eukaryota</taxon>
        <taxon>Metazoa</taxon>
        <taxon>Spiralia</taxon>
        <taxon>Lophotrochozoa</taxon>
        <taxon>Mollusca</taxon>
        <taxon>Gastropoda</taxon>
        <taxon>Caenogastropoda</taxon>
        <taxon>Architaenioglossa</taxon>
        <taxon>Ampullarioidea</taxon>
        <taxon>Ampullariidae</taxon>
        <taxon>Pomacea</taxon>
    </lineage>
</organism>